<reference evidence="1 2" key="1">
    <citation type="submission" date="2016-10" db="EMBL/GenBank/DDBJ databases">
        <authorList>
            <person name="de Groot N.N."/>
        </authorList>
    </citation>
    <scope>NUCLEOTIDE SEQUENCE [LARGE SCALE GENOMIC DNA]</scope>
    <source>
        <strain evidence="1 2">MT12</strain>
    </source>
</reference>
<protein>
    <submittedName>
        <fullName evidence="1">Uncharacterized protein</fullName>
    </submittedName>
</protein>
<name>A0A1H5D588_9BRAD</name>
<sequence length="63" mass="7082">MKMNELADALEKIDEDAFASFLLEYEITHDDGPEAMKTMIVEALRFADAHGFQAPRPPLDEAD</sequence>
<gene>
    <name evidence="1" type="ORF">SAMN05444164_5652</name>
</gene>
<evidence type="ECO:0000313" key="1">
    <source>
        <dbReference type="EMBL" id="SED74065.1"/>
    </source>
</evidence>
<dbReference type="EMBL" id="FNTH01000001">
    <property type="protein sequence ID" value="SED74065.1"/>
    <property type="molecule type" value="Genomic_DNA"/>
</dbReference>
<accession>A0A1H5D588</accession>
<evidence type="ECO:0000313" key="2">
    <source>
        <dbReference type="Proteomes" id="UP000198992"/>
    </source>
</evidence>
<proteinExistence type="predicted"/>
<dbReference type="Proteomes" id="UP000198992">
    <property type="component" value="Unassembled WGS sequence"/>
</dbReference>
<dbReference type="RefSeq" id="WP_092122137.1">
    <property type="nucleotide sequence ID" value="NZ_FNTH01000001.1"/>
</dbReference>
<organism evidence="1 2">
    <name type="scientific">Bradyrhizobium erythrophlei</name>
    <dbReference type="NCBI Taxonomy" id="1437360"/>
    <lineage>
        <taxon>Bacteria</taxon>
        <taxon>Pseudomonadati</taxon>
        <taxon>Pseudomonadota</taxon>
        <taxon>Alphaproteobacteria</taxon>
        <taxon>Hyphomicrobiales</taxon>
        <taxon>Nitrobacteraceae</taxon>
        <taxon>Bradyrhizobium</taxon>
    </lineage>
</organism>
<dbReference type="OrthoDB" id="8247640at2"/>
<dbReference type="AlphaFoldDB" id="A0A1H5D588"/>